<gene>
    <name evidence="2" type="primary">torD_10</name>
    <name evidence="2" type="ORF">SDC9_46928</name>
</gene>
<dbReference type="SUPFAM" id="SSF89155">
    <property type="entry name" value="TorD-like"/>
    <property type="match status" value="1"/>
</dbReference>
<proteinExistence type="predicted"/>
<accession>A0A644WB20</accession>
<dbReference type="AlphaFoldDB" id="A0A644WB20"/>
<name>A0A644WB20_9ZZZZ</name>
<dbReference type="EMBL" id="VSSQ01000746">
    <property type="protein sequence ID" value="MPM00698.1"/>
    <property type="molecule type" value="Genomic_DNA"/>
</dbReference>
<dbReference type="InterPro" id="IPR020945">
    <property type="entry name" value="DMSO/NO3_reduct_chaperone"/>
</dbReference>
<protein>
    <submittedName>
        <fullName evidence="2">Chaperone protein TorD</fullName>
    </submittedName>
</protein>
<dbReference type="PANTHER" id="PTHR34227">
    <property type="entry name" value="CHAPERONE PROTEIN YCDY"/>
    <property type="match status" value="1"/>
</dbReference>
<sequence length="226" mass="26498">MEHENTEQTSLPGIKEAETSRAVLYNLFATLLARKTDDTWLNPHFQKQLQFGLPDSEGKTEVLSALERARKDLGYYQELQLDYDRLFIVPGPNLTFPYESCYICRNIDGTFGRLWQEPAQDMQRILKEWEIEFAEGWDLIPDHIAVELFFMSELCQRRANAKGPDDGAAIRNWQVNFFRKHLSPWVFEFLNSLEEKAETAFYRGGARLLYEFLTEEKIDLVLDEEE</sequence>
<evidence type="ECO:0000313" key="2">
    <source>
        <dbReference type="EMBL" id="MPM00698.1"/>
    </source>
</evidence>
<dbReference type="InterPro" id="IPR036411">
    <property type="entry name" value="TorD-like_sf"/>
</dbReference>
<dbReference type="Pfam" id="PF02613">
    <property type="entry name" value="Nitrate_red_del"/>
    <property type="match status" value="1"/>
</dbReference>
<dbReference type="InterPro" id="IPR050289">
    <property type="entry name" value="TorD/DmsD_chaperones"/>
</dbReference>
<comment type="caution">
    <text evidence="2">The sequence shown here is derived from an EMBL/GenBank/DDBJ whole genome shotgun (WGS) entry which is preliminary data.</text>
</comment>
<dbReference type="PANTHER" id="PTHR34227:SF1">
    <property type="entry name" value="DIMETHYL SULFOXIDE REDUCTASE CHAPERONE-RELATED"/>
    <property type="match status" value="1"/>
</dbReference>
<organism evidence="2">
    <name type="scientific">bioreactor metagenome</name>
    <dbReference type="NCBI Taxonomy" id="1076179"/>
    <lineage>
        <taxon>unclassified sequences</taxon>
        <taxon>metagenomes</taxon>
        <taxon>ecological metagenomes</taxon>
    </lineage>
</organism>
<dbReference type="Gene3D" id="1.10.3480.10">
    <property type="entry name" value="TorD-like"/>
    <property type="match status" value="1"/>
</dbReference>
<evidence type="ECO:0000256" key="1">
    <source>
        <dbReference type="ARBA" id="ARBA00023186"/>
    </source>
</evidence>
<reference evidence="2" key="1">
    <citation type="submission" date="2019-08" db="EMBL/GenBank/DDBJ databases">
        <authorList>
            <person name="Kucharzyk K."/>
            <person name="Murdoch R.W."/>
            <person name="Higgins S."/>
            <person name="Loffler F."/>
        </authorList>
    </citation>
    <scope>NUCLEOTIDE SEQUENCE</scope>
</reference>
<keyword evidence="1" id="KW-0143">Chaperone</keyword>